<dbReference type="PANTHER" id="PTHR43685">
    <property type="entry name" value="GLYCOSYLTRANSFERASE"/>
    <property type="match status" value="1"/>
</dbReference>
<name>A0ABS7A5E1_9PROT</name>
<dbReference type="Gene3D" id="3.90.550.10">
    <property type="entry name" value="Spore Coat Polysaccharide Biosynthesis Protein SpsA, Chain A"/>
    <property type="match status" value="1"/>
</dbReference>
<organism evidence="2 3">
    <name type="scientific">Roseomonas alba</name>
    <dbReference type="NCBI Taxonomy" id="2846776"/>
    <lineage>
        <taxon>Bacteria</taxon>
        <taxon>Pseudomonadati</taxon>
        <taxon>Pseudomonadota</taxon>
        <taxon>Alphaproteobacteria</taxon>
        <taxon>Acetobacterales</taxon>
        <taxon>Roseomonadaceae</taxon>
        <taxon>Roseomonas</taxon>
    </lineage>
</organism>
<dbReference type="EMBL" id="JAHYBZ010000002">
    <property type="protein sequence ID" value="MBW6397526.1"/>
    <property type="molecule type" value="Genomic_DNA"/>
</dbReference>
<dbReference type="CDD" id="cd00761">
    <property type="entry name" value="Glyco_tranf_GTA_type"/>
    <property type="match status" value="1"/>
</dbReference>
<dbReference type="InterPro" id="IPR050834">
    <property type="entry name" value="Glycosyltransf_2"/>
</dbReference>
<accession>A0ABS7A5E1</accession>
<dbReference type="InterPro" id="IPR029044">
    <property type="entry name" value="Nucleotide-diphossugar_trans"/>
</dbReference>
<evidence type="ECO:0000313" key="3">
    <source>
        <dbReference type="Proteomes" id="UP001196565"/>
    </source>
</evidence>
<dbReference type="RefSeq" id="WP_219762132.1">
    <property type="nucleotide sequence ID" value="NZ_JAHYBZ010000002.1"/>
</dbReference>
<keyword evidence="3" id="KW-1185">Reference proteome</keyword>
<feature type="domain" description="Glycosyltransferase 2-like" evidence="1">
    <location>
        <begin position="6"/>
        <end position="105"/>
    </location>
</feature>
<dbReference type="Proteomes" id="UP001196565">
    <property type="component" value="Unassembled WGS sequence"/>
</dbReference>
<dbReference type="Pfam" id="PF00535">
    <property type="entry name" value="Glycos_transf_2"/>
    <property type="match status" value="1"/>
</dbReference>
<evidence type="ECO:0000259" key="1">
    <source>
        <dbReference type="Pfam" id="PF00535"/>
    </source>
</evidence>
<evidence type="ECO:0000313" key="2">
    <source>
        <dbReference type="EMBL" id="MBW6397526.1"/>
    </source>
</evidence>
<dbReference type="SUPFAM" id="SSF53448">
    <property type="entry name" value="Nucleotide-diphospho-sugar transferases"/>
    <property type="match status" value="1"/>
</dbReference>
<sequence>MSHRISVVVPTYNRAGLIRDTLETILGQTRPPDEVIVVDDGSTDGTAALLAGLDPRLQVIGIANSGDLAARNHGLRTATGDLVAFCDSDDLWRPGFLAAMEALWRAAPGMHAAFANFVLVRDGAWEERDKFADAPPGYWDGLRSVGPGFGIVETSLVDRLIDFQPLFPSCSVFDRAWFLGLGGWDTSVGRTVGTDFATALLIAEHPPIGIVQAPLVGIRKHGGNYSGNTRKMNLGDAAILEMMLDRRPSLARFEPRIRASIKQRRVAALDAAFADRDFRAVADIAALLPAGALDGRRRIKRLVANLPPPAGKALAALLLRFGSARAKP</sequence>
<dbReference type="InterPro" id="IPR001173">
    <property type="entry name" value="Glyco_trans_2-like"/>
</dbReference>
<proteinExistence type="predicted"/>
<gene>
    <name evidence="2" type="ORF">KPL78_06695</name>
</gene>
<reference evidence="2 3" key="1">
    <citation type="submission" date="2021-07" db="EMBL/GenBank/DDBJ databases">
        <authorList>
            <person name="So Y."/>
        </authorList>
    </citation>
    <scope>NUCLEOTIDE SEQUENCE [LARGE SCALE GENOMIC DNA]</scope>
    <source>
        <strain evidence="2 3">HJA6</strain>
    </source>
</reference>
<comment type="caution">
    <text evidence="2">The sequence shown here is derived from an EMBL/GenBank/DDBJ whole genome shotgun (WGS) entry which is preliminary data.</text>
</comment>
<dbReference type="PANTHER" id="PTHR43685:SF2">
    <property type="entry name" value="GLYCOSYLTRANSFERASE 2-LIKE DOMAIN-CONTAINING PROTEIN"/>
    <property type="match status" value="1"/>
</dbReference>
<protein>
    <submittedName>
        <fullName evidence="2">Glycosyltransferase family 2 protein</fullName>
    </submittedName>
</protein>